<dbReference type="PANTHER" id="PTHR32063:SF24">
    <property type="entry name" value="CATION EFFLUX SYSTEM (ACRB_ACRD_ACRF FAMILY)"/>
    <property type="match status" value="1"/>
</dbReference>
<dbReference type="Gene3D" id="1.20.1640.10">
    <property type="entry name" value="Multidrug efflux transporter AcrB transmembrane domain"/>
    <property type="match status" value="2"/>
</dbReference>
<dbReference type="EMBL" id="JBCEVZ010000105">
    <property type="protein sequence ID" value="MEL5996883.1"/>
    <property type="molecule type" value="Genomic_DNA"/>
</dbReference>
<dbReference type="Proteomes" id="UP001479606">
    <property type="component" value="Unassembled WGS sequence"/>
</dbReference>
<proteinExistence type="predicted"/>
<keyword evidence="1" id="KW-0472">Membrane</keyword>
<dbReference type="SUPFAM" id="SSF82714">
    <property type="entry name" value="Multidrug efflux transporter AcrB TolC docking domain, DN and DC subdomains"/>
    <property type="match status" value="2"/>
</dbReference>
<dbReference type="SUPFAM" id="SSF82693">
    <property type="entry name" value="Multidrug efflux transporter AcrB pore domain, PN1, PN2, PC1 and PC2 subdomains"/>
    <property type="match status" value="3"/>
</dbReference>
<organism evidence="2 3">
    <name type="scientific">Hymenobacter segetis</name>
    <dbReference type="NCBI Taxonomy" id="2025509"/>
    <lineage>
        <taxon>Bacteria</taxon>
        <taxon>Pseudomonadati</taxon>
        <taxon>Bacteroidota</taxon>
        <taxon>Cytophagia</taxon>
        <taxon>Cytophagales</taxon>
        <taxon>Hymenobacteraceae</taxon>
        <taxon>Hymenobacter</taxon>
    </lineage>
</organism>
<dbReference type="InterPro" id="IPR001036">
    <property type="entry name" value="Acrflvin-R"/>
</dbReference>
<feature type="transmembrane region" description="Helical" evidence="1">
    <location>
        <begin position="385"/>
        <end position="408"/>
    </location>
</feature>
<feature type="transmembrane region" description="Helical" evidence="1">
    <location>
        <begin position="460"/>
        <end position="484"/>
    </location>
</feature>
<gene>
    <name evidence="2" type="ORF">AAFH49_21915</name>
</gene>
<evidence type="ECO:0000313" key="2">
    <source>
        <dbReference type="EMBL" id="MEL5996883.1"/>
    </source>
</evidence>
<feature type="transmembrane region" description="Helical" evidence="1">
    <location>
        <begin position="524"/>
        <end position="546"/>
    </location>
</feature>
<evidence type="ECO:0000313" key="3">
    <source>
        <dbReference type="Proteomes" id="UP001479606"/>
    </source>
</evidence>
<protein>
    <submittedName>
        <fullName evidence="2">Efflux RND transporter permease subunit</fullName>
    </submittedName>
</protein>
<dbReference type="Gene3D" id="3.30.70.1320">
    <property type="entry name" value="Multidrug efflux transporter AcrB pore domain like"/>
    <property type="match status" value="1"/>
</dbReference>
<comment type="caution">
    <text evidence="2">The sequence shown here is derived from an EMBL/GenBank/DDBJ whole genome shotgun (WGS) entry which is preliminary data.</text>
</comment>
<reference evidence="2 3" key="1">
    <citation type="journal article" date="2018" name="Arch. Microbiol.">
        <title>Hymenobacter segetis sp. nov., isolated from soil.</title>
        <authorList>
            <person name="Ten L.N."/>
            <person name="Lim S.J."/>
            <person name="Kim B.O."/>
            <person name="Kang I.K."/>
            <person name="Jung H.Y."/>
        </authorList>
    </citation>
    <scope>NUCLEOTIDE SEQUENCE [LARGE SCALE GENOMIC DNA]</scope>
    <source>
        <strain evidence="2 3">S7-3-11</strain>
    </source>
</reference>
<sequence length="1029" mass="111812">MRRFIEFFVQNRSFTLILFVALLAAGLQSLLTMPRGEDPEVNFPTFTVVAVYPGASPADLENDVVQPLEKRFNELENVKKVNSTADDGLAIVKVEYDFSVSPEEKYQEMVREVNAARPELPASLQSLEVKRFQSSDVNVYQYMLLGPNASYKELEFWAEKLQDQLEQGVAGFKKVETWGYPQREVRVALNLEKLAQQNIPPAAILGALQSENLNIPGGSVEVGSRRFNLKTSGDLRTLAEIESVVVYARGGKIIQLRDVADVRFNYAEARHITRLDGVRGVMITASQKPGQNIINLEKQAGPVVAAFQKTLPANLRLITTFDQAASVSHRLARLGKDFLLAILLVSLTLLPLGWRSAVVVMISIPLSLSIGLFLLNALGFTINQLSIVGLIVALGILVDDAIVVVENIERMLRTGKSRTEAVIEATSQLALPVIGVTVTLIIAFVPLLRLPGSPGAFIRGLPTAVVTAVAASLLVSLTIVPFLASGLLRESDNPEGNFLLRGLHRGVDATYGRLMHWALGHPKASLLVAFGLVGLGLGVAVPRMGFSLFPKAEKPQFLVNVEMPNSAGIPETDRVTRDVERVLARHSADIIHYTTNVGKGQPSIYYNVPQRNEQPNFAQIFVQCRAETWEEKNALVQKLRRELASYPNARVEVKDFEQGPPLEAPVAVRIFGDNLDTLRRLSMQVEQELRAVPGTTYLYNPVANLATDLKVDINKEKAGLLGVATADIDRTVRLAVAGLPAAELTEGNGQDKLPVTVTLARTGGFQQLAVLDRLYVPAATGRVVPLREVADVRLQTAAPAIRHLDQARYTTVNAFAKDGYLYATLQKAAAKRLDKLKFPPGYYYKMAGEQENKDDALAGFGTTILLSSFAFVLVLVLEFGSLKSTLIVLSVVPLGAVGGVLALHLAGYPFSFTAIIGFVALIGIEIKNSILLVDYTNQLRAQGLPLQQAIEEAGETRFIPILMTTLTAIGGLVPLILETAPLYTPLAWVLVGGLSSSLLLSRIVTPVLYKLLPPDVAVIPAPAPTLAAA</sequence>
<feature type="transmembrane region" description="Helical" evidence="1">
    <location>
        <begin position="886"/>
        <end position="906"/>
    </location>
</feature>
<dbReference type="PANTHER" id="PTHR32063">
    <property type="match status" value="1"/>
</dbReference>
<feature type="transmembrane region" description="Helical" evidence="1">
    <location>
        <begin position="338"/>
        <end position="354"/>
    </location>
</feature>
<dbReference type="RefSeq" id="WP_342301575.1">
    <property type="nucleotide sequence ID" value="NZ_JBCEVZ010000105.1"/>
</dbReference>
<dbReference type="Pfam" id="PF00873">
    <property type="entry name" value="ACR_tran"/>
    <property type="match status" value="1"/>
</dbReference>
<dbReference type="InterPro" id="IPR027463">
    <property type="entry name" value="AcrB_DN_DC_subdom"/>
</dbReference>
<dbReference type="Gene3D" id="3.30.70.1440">
    <property type="entry name" value="Multidrug efflux transporter AcrB pore domain"/>
    <property type="match status" value="1"/>
</dbReference>
<keyword evidence="1" id="KW-0812">Transmembrane</keyword>
<dbReference type="Gene3D" id="3.30.2090.10">
    <property type="entry name" value="Multidrug efflux transporter AcrB TolC docking domain, DN and DC subdomains"/>
    <property type="match status" value="2"/>
</dbReference>
<feature type="transmembrane region" description="Helical" evidence="1">
    <location>
        <begin position="983"/>
        <end position="1004"/>
    </location>
</feature>
<keyword evidence="3" id="KW-1185">Reference proteome</keyword>
<keyword evidence="1" id="KW-1133">Transmembrane helix</keyword>
<name>A0ABU9M2F6_9BACT</name>
<feature type="transmembrane region" description="Helical" evidence="1">
    <location>
        <begin position="912"/>
        <end position="937"/>
    </location>
</feature>
<evidence type="ECO:0000256" key="1">
    <source>
        <dbReference type="SAM" id="Phobius"/>
    </source>
</evidence>
<dbReference type="Gene3D" id="3.30.70.1430">
    <property type="entry name" value="Multidrug efflux transporter AcrB pore domain"/>
    <property type="match status" value="2"/>
</dbReference>
<dbReference type="SUPFAM" id="SSF82866">
    <property type="entry name" value="Multidrug efflux transporter AcrB transmembrane domain"/>
    <property type="match status" value="2"/>
</dbReference>
<feature type="transmembrane region" description="Helical" evidence="1">
    <location>
        <begin position="429"/>
        <end position="448"/>
    </location>
</feature>
<accession>A0ABU9M2F6</accession>
<feature type="transmembrane region" description="Helical" evidence="1">
    <location>
        <begin position="856"/>
        <end position="879"/>
    </location>
</feature>
<feature type="transmembrane region" description="Helical" evidence="1">
    <location>
        <begin position="359"/>
        <end position="379"/>
    </location>
</feature>
<dbReference type="PRINTS" id="PR00702">
    <property type="entry name" value="ACRIFLAVINRP"/>
</dbReference>
<feature type="transmembrane region" description="Helical" evidence="1">
    <location>
        <begin position="958"/>
        <end position="977"/>
    </location>
</feature>